<proteinExistence type="predicted"/>
<evidence type="ECO:0000313" key="1">
    <source>
        <dbReference type="EMBL" id="EFK53547.1"/>
    </source>
</evidence>
<comment type="caution">
    <text evidence="1">The sequence shown here is derived from an EMBL/GenBank/DDBJ whole genome shotgun (WGS) entry which is preliminary data.</text>
</comment>
<reference evidence="1" key="1">
    <citation type="submission" date="2010-06" db="EMBL/GenBank/DDBJ databases">
        <authorList>
            <person name="Muzny D."/>
            <person name="Qin X."/>
            <person name="Buhay C."/>
            <person name="Dugan-Rocha S."/>
            <person name="Ding Y."/>
            <person name="Chen G."/>
            <person name="Hawes A."/>
            <person name="Holder M."/>
            <person name="Jhangiani S."/>
            <person name="Johnson A."/>
            <person name="Khan Z."/>
            <person name="Li Z."/>
            <person name="Liu W."/>
            <person name="Liu X."/>
            <person name="Perez L."/>
            <person name="Shen H."/>
            <person name="Wang Q."/>
            <person name="Watt J."/>
            <person name="Xi L."/>
            <person name="Xin Y."/>
            <person name="Zhou J."/>
            <person name="Deng J."/>
            <person name="Jiang H."/>
            <person name="Liu Y."/>
            <person name="Qu J."/>
            <person name="Song X.-Z."/>
            <person name="Zhang L."/>
            <person name="Villasana D."/>
            <person name="Johnson A."/>
            <person name="Liu J."/>
            <person name="Liyanage D."/>
            <person name="Lorensuhewa L."/>
            <person name="Robinson T."/>
            <person name="Song A."/>
            <person name="Song B.-B."/>
            <person name="Dinh H."/>
            <person name="Thornton R."/>
            <person name="Coyle M."/>
            <person name="Francisco L."/>
            <person name="Jackson L."/>
            <person name="Javaid M."/>
            <person name="Korchina V."/>
            <person name="Kovar C."/>
            <person name="Mata R."/>
            <person name="Mathew T."/>
            <person name="Ngo R."/>
            <person name="Nguyen L."/>
            <person name="Nguyen N."/>
            <person name="Okwuonu G."/>
            <person name="Ongeri F."/>
            <person name="Pham C."/>
            <person name="Simmons D."/>
            <person name="Wilczek-Boney K."/>
            <person name="Hale W."/>
            <person name="Jakkamsetti A."/>
            <person name="Pham P."/>
            <person name="Ruth R."/>
            <person name="San Lucas F."/>
            <person name="Warren J."/>
            <person name="Zhang J."/>
            <person name="Zhao Z."/>
            <person name="Zhou C."/>
            <person name="Zhu D."/>
            <person name="Lee S."/>
            <person name="Bess C."/>
            <person name="Blankenburg K."/>
            <person name="Forbes L."/>
            <person name="Fu Q."/>
            <person name="Gubbala S."/>
            <person name="Hirani K."/>
            <person name="Jayaseelan J.C."/>
            <person name="Lara F."/>
            <person name="Munidasa M."/>
            <person name="Palculict T."/>
            <person name="Patil S."/>
            <person name="Pu L.-L."/>
            <person name="Saada N."/>
            <person name="Tang L."/>
            <person name="Weissenberger G."/>
            <person name="Zhu Y."/>
            <person name="Hemphill L."/>
            <person name="Shang Y."/>
            <person name="Youmans B."/>
            <person name="Ayvaz T."/>
            <person name="Ross M."/>
            <person name="Santibanez J."/>
            <person name="Aqrawi P."/>
            <person name="Gross S."/>
            <person name="Joshi V."/>
            <person name="Fowler G."/>
            <person name="Nazareth L."/>
            <person name="Reid J."/>
            <person name="Worley K."/>
            <person name="Petrosino J."/>
            <person name="Highlander S."/>
            <person name="Gibbs R."/>
        </authorList>
    </citation>
    <scope>NUCLEOTIDE SEQUENCE [LARGE SCALE GENOMIC DNA]</scope>
    <source>
        <strain evidence="1">ATCC 33030</strain>
    </source>
</reference>
<sequence length="42" mass="4351">MFRVTIACATAVAATVARREIARSLIDATARSTPFTPKASGA</sequence>
<dbReference type="HOGENOM" id="CLU_3250129_0_0_11"/>
<dbReference type="EMBL" id="ACLJ02000003">
    <property type="protein sequence ID" value="EFK53547.1"/>
    <property type="molecule type" value="Genomic_DNA"/>
</dbReference>
<name>D7WEH0_9CORY</name>
<accession>D7WEH0</accession>
<protein>
    <submittedName>
        <fullName evidence="1">Uncharacterized protein</fullName>
    </submittedName>
</protein>
<organism evidence="1 2">
    <name type="scientific">Corynebacterium genitalium ATCC 33030</name>
    <dbReference type="NCBI Taxonomy" id="585529"/>
    <lineage>
        <taxon>Bacteria</taxon>
        <taxon>Bacillati</taxon>
        <taxon>Actinomycetota</taxon>
        <taxon>Actinomycetes</taxon>
        <taxon>Mycobacteriales</taxon>
        <taxon>Corynebacteriaceae</taxon>
        <taxon>Corynebacterium</taxon>
    </lineage>
</organism>
<keyword evidence="2" id="KW-1185">Reference proteome</keyword>
<dbReference type="Proteomes" id="UP000004208">
    <property type="component" value="Unassembled WGS sequence"/>
</dbReference>
<evidence type="ECO:0000313" key="2">
    <source>
        <dbReference type="Proteomes" id="UP000004208"/>
    </source>
</evidence>
<gene>
    <name evidence="1" type="ORF">HMPREF0291_11204</name>
</gene>
<dbReference type="AlphaFoldDB" id="D7WEH0"/>